<dbReference type="PANTHER" id="PTHR30329:SF21">
    <property type="entry name" value="LIPOPROTEIN YIAD-RELATED"/>
    <property type="match status" value="1"/>
</dbReference>
<evidence type="ECO:0000256" key="1">
    <source>
        <dbReference type="ARBA" id="ARBA00004442"/>
    </source>
</evidence>
<evidence type="ECO:0000256" key="4">
    <source>
        <dbReference type="PROSITE-ProRule" id="PRU00473"/>
    </source>
</evidence>
<dbReference type="CDD" id="cd07185">
    <property type="entry name" value="OmpA_C-like"/>
    <property type="match status" value="1"/>
</dbReference>
<reference evidence="7" key="1">
    <citation type="submission" date="2023-05" db="EMBL/GenBank/DDBJ databases">
        <authorList>
            <person name="Zhang X."/>
        </authorList>
    </citation>
    <scope>NUCLEOTIDE SEQUENCE</scope>
    <source>
        <strain evidence="7">BD1B2-1</strain>
    </source>
</reference>
<feature type="signal peptide" evidence="5">
    <location>
        <begin position="1"/>
        <end position="18"/>
    </location>
</feature>
<keyword evidence="8" id="KW-1185">Reference proteome</keyword>
<accession>A0AAE3R6L8</accession>
<keyword evidence="5" id="KW-0732">Signal</keyword>
<sequence length="709" mass="78923">MRHRILFFLLLLSFAAQGQSTLWFYDDFVDNHHGWPVSESAENRYAVGNGVYTLEVKNGNVYWVWKYVHVNDGKDFIYEVIARKKTGEEGADFGITALGKNGTVYQFRINPTTQKSWVGSFKKEWKSIVNNEAKAFASEDYKASSSVKKDTTLNKLTLQRKGDEILFLVNNVEVFRGGYSKLFERFDGNLGFIVAGKMTMEVEKASVKQDNAVNTFPNMPAYLKKENLGPAVNTTYDEVVPRIAPDGKTIYYSIKQHPDNTGGTSDSDEAWYSELGKDGKWGPRKKLSAPPNGTGSTYVVSPLPDNNTLVMNCKYDENMNIIPEWGLSVVQKTTTGWKLRENIDIPDFYSKANILEMAVSADQKAILVTLKRQDSYGERDIYVSLKGEDGKWSIPFNIGNVVNTKGDESSPFMAADGVSLYFGSDGHPGYGASDIFVSHRLDDTWKNWSAPMNLGLAINTPGWDGYYTIPASGDFAYLTSDQNSIGKLDIVKLSIPDVAKPKPVVLVYGTVLNSKTKQPVQADITYRDLSNNKELGTATSNPVDGSYKIVLPAGVVYSFLAQKADFYAVSENIDLKKLNKYQEIKRDLYLSPIEVGQTVRLNNLFFDSNKFELRNESKAELDRLIAILKDNAQMKIKIEGHTDNVGDAASNMTLSGNRAKAVVAYLTNKGIEAGRLTSQGYGKGKPVGVNTTEEGRQKNRRVEFVILSK</sequence>
<feature type="chain" id="PRO_5041898284" evidence="5">
    <location>
        <begin position="19"/>
        <end position="709"/>
    </location>
</feature>
<name>A0AAE3R6L8_9BACT</name>
<protein>
    <submittedName>
        <fullName evidence="7">OmpA family protein</fullName>
    </submittedName>
</protein>
<evidence type="ECO:0000256" key="5">
    <source>
        <dbReference type="SAM" id="SignalP"/>
    </source>
</evidence>
<dbReference type="SUPFAM" id="SSF82171">
    <property type="entry name" value="DPP6 N-terminal domain-like"/>
    <property type="match status" value="1"/>
</dbReference>
<organism evidence="7 8">
    <name type="scientific">Xanthocytophaga agilis</name>
    <dbReference type="NCBI Taxonomy" id="3048010"/>
    <lineage>
        <taxon>Bacteria</taxon>
        <taxon>Pseudomonadati</taxon>
        <taxon>Bacteroidota</taxon>
        <taxon>Cytophagia</taxon>
        <taxon>Cytophagales</taxon>
        <taxon>Rhodocytophagaceae</taxon>
        <taxon>Xanthocytophaga</taxon>
    </lineage>
</organism>
<dbReference type="Pfam" id="PF00691">
    <property type="entry name" value="OmpA"/>
    <property type="match status" value="1"/>
</dbReference>
<dbReference type="InterPro" id="IPR011659">
    <property type="entry name" value="WD40"/>
</dbReference>
<dbReference type="RefSeq" id="WP_314516525.1">
    <property type="nucleotide sequence ID" value="NZ_JASJOU010000013.1"/>
</dbReference>
<dbReference type="InterPro" id="IPR036737">
    <property type="entry name" value="OmpA-like_sf"/>
</dbReference>
<dbReference type="SUPFAM" id="SSF103088">
    <property type="entry name" value="OmpA-like"/>
    <property type="match status" value="1"/>
</dbReference>
<dbReference type="AlphaFoldDB" id="A0AAE3R6L8"/>
<comment type="subcellular location">
    <subcellularLocation>
        <location evidence="1">Cell outer membrane</location>
    </subcellularLocation>
</comment>
<evidence type="ECO:0000313" key="8">
    <source>
        <dbReference type="Proteomes" id="UP001232063"/>
    </source>
</evidence>
<dbReference type="Gene3D" id="2.60.120.560">
    <property type="entry name" value="Exo-inulinase, domain 1"/>
    <property type="match status" value="1"/>
</dbReference>
<evidence type="ECO:0000313" key="7">
    <source>
        <dbReference type="EMBL" id="MDJ1504851.1"/>
    </source>
</evidence>
<dbReference type="Proteomes" id="UP001232063">
    <property type="component" value="Unassembled WGS sequence"/>
</dbReference>
<dbReference type="PANTHER" id="PTHR30329">
    <property type="entry name" value="STATOR ELEMENT OF FLAGELLAR MOTOR COMPLEX"/>
    <property type="match status" value="1"/>
</dbReference>
<evidence type="ECO:0000256" key="2">
    <source>
        <dbReference type="ARBA" id="ARBA00023136"/>
    </source>
</evidence>
<dbReference type="Gene3D" id="3.30.1330.60">
    <property type="entry name" value="OmpA-like domain"/>
    <property type="match status" value="1"/>
</dbReference>
<dbReference type="InterPro" id="IPR006664">
    <property type="entry name" value="OMP_bac"/>
</dbReference>
<dbReference type="GO" id="GO:0009279">
    <property type="term" value="C:cell outer membrane"/>
    <property type="evidence" value="ECO:0007669"/>
    <property type="project" value="UniProtKB-SubCell"/>
</dbReference>
<dbReference type="PROSITE" id="PS51123">
    <property type="entry name" value="OMPA_2"/>
    <property type="match status" value="1"/>
</dbReference>
<proteinExistence type="predicted"/>
<gene>
    <name evidence="7" type="ORF">QNI22_29580</name>
</gene>
<dbReference type="InterPro" id="IPR050330">
    <property type="entry name" value="Bact_OuterMem_StrucFunc"/>
</dbReference>
<evidence type="ECO:0000256" key="3">
    <source>
        <dbReference type="ARBA" id="ARBA00023237"/>
    </source>
</evidence>
<dbReference type="Pfam" id="PF07676">
    <property type="entry name" value="PD40"/>
    <property type="match status" value="2"/>
</dbReference>
<comment type="caution">
    <text evidence="7">The sequence shown here is derived from an EMBL/GenBank/DDBJ whole genome shotgun (WGS) entry which is preliminary data.</text>
</comment>
<evidence type="ECO:0000259" key="6">
    <source>
        <dbReference type="PROSITE" id="PS51123"/>
    </source>
</evidence>
<dbReference type="EMBL" id="JASJOU010000013">
    <property type="protein sequence ID" value="MDJ1504851.1"/>
    <property type="molecule type" value="Genomic_DNA"/>
</dbReference>
<feature type="domain" description="OmpA-like" evidence="6">
    <location>
        <begin position="595"/>
        <end position="709"/>
    </location>
</feature>
<keyword evidence="3" id="KW-0998">Cell outer membrane</keyword>
<dbReference type="InterPro" id="IPR006665">
    <property type="entry name" value="OmpA-like"/>
</dbReference>
<dbReference type="PRINTS" id="PR01021">
    <property type="entry name" value="OMPADOMAIN"/>
</dbReference>
<keyword evidence="2 4" id="KW-0472">Membrane</keyword>